<dbReference type="OrthoDB" id="5393537at2759"/>
<evidence type="ECO:0000313" key="1">
    <source>
        <dbReference type="EMBL" id="KFA67134.1"/>
    </source>
</evidence>
<sequence>MQVVDHNPNAIVARVQMMFGTIDKGCQIISTRFGLRADSGPSKASGSCQRQLCQQLRKDAEHWQAEHDKAVQHSKAMSDGLEQKEKQLLETHNQLNRTILQKASLAKELVEKDKEFRKTYMQLSTAKEKEAMMRAILLKNTSTNRVSDHEIKDKFLSIRQRAQAISNSSTYDLELGDPTVWGHLTVKDRKNRMMSWIFNLLQRYVLNNKVFCQYQPTYDNPDPKYNIEAELGYIETILEHNNVGEALIANWRIATIDCLSELIGSSPRHKLIAPEIFANFVSVISPKSGTRELHELQEQFQIICDEAWEVAMIMRRSREGHKCIVPPTGTSRCLINTYETLAEPITVEGGKNEDRSDQIAYSLFGALVKGAQYHGESKVGVLEKAQVVLKRR</sequence>
<reference evidence="1 2" key="1">
    <citation type="journal article" date="2014" name="BMC Genomics">
        <title>Comparative genome sequencing reveals chemotype-specific gene clusters in the toxigenic black mold Stachybotrys.</title>
        <authorList>
            <person name="Semeiks J."/>
            <person name="Borek D."/>
            <person name="Otwinowski Z."/>
            <person name="Grishin N.V."/>
        </authorList>
    </citation>
    <scope>NUCLEOTIDE SEQUENCE [LARGE SCALE GENOMIC DNA]</scope>
    <source>
        <strain evidence="1 2">IBT 40285</strain>
    </source>
</reference>
<organism evidence="1 2">
    <name type="scientific">Stachybotrys chlorohalonatus (strain IBT 40285)</name>
    <dbReference type="NCBI Taxonomy" id="1283841"/>
    <lineage>
        <taxon>Eukaryota</taxon>
        <taxon>Fungi</taxon>
        <taxon>Dikarya</taxon>
        <taxon>Ascomycota</taxon>
        <taxon>Pezizomycotina</taxon>
        <taxon>Sordariomycetes</taxon>
        <taxon>Hypocreomycetidae</taxon>
        <taxon>Hypocreales</taxon>
        <taxon>Stachybotryaceae</taxon>
        <taxon>Stachybotrys</taxon>
    </lineage>
</organism>
<keyword evidence="2" id="KW-1185">Reference proteome</keyword>
<evidence type="ECO:0000313" key="2">
    <source>
        <dbReference type="Proteomes" id="UP000028524"/>
    </source>
</evidence>
<name>A0A084QT49_STAC4</name>
<dbReference type="InParanoid" id="A0A084QT49"/>
<dbReference type="HOGENOM" id="CLU_704323_0_0_1"/>
<dbReference type="EMBL" id="KL660249">
    <property type="protein sequence ID" value="KFA67134.1"/>
    <property type="molecule type" value="Genomic_DNA"/>
</dbReference>
<dbReference type="Proteomes" id="UP000028524">
    <property type="component" value="Unassembled WGS sequence"/>
</dbReference>
<gene>
    <name evidence="1" type="ORF">S40285_10761</name>
</gene>
<proteinExistence type="predicted"/>
<protein>
    <submittedName>
        <fullName evidence="1">Uncharacterized protein</fullName>
    </submittedName>
</protein>
<dbReference type="AlphaFoldDB" id="A0A084QT49"/>
<accession>A0A084QT49</accession>
<dbReference type="OMA" id="WRIATID"/>